<evidence type="ECO:0000313" key="2">
    <source>
        <dbReference type="Proteomes" id="UP001565471"/>
    </source>
</evidence>
<comment type="caution">
    <text evidence="1">The sequence shown here is derived from an EMBL/GenBank/DDBJ whole genome shotgun (WGS) entry which is preliminary data.</text>
</comment>
<dbReference type="EMBL" id="JBGBZA010000002">
    <property type="protein sequence ID" value="MEY9317076.1"/>
    <property type="molecule type" value="Genomic_DNA"/>
</dbReference>
<evidence type="ECO:0008006" key="3">
    <source>
        <dbReference type="Google" id="ProtNLM"/>
    </source>
</evidence>
<name>A0ABV4F196_BRAEL</name>
<keyword evidence="2" id="KW-1185">Reference proteome</keyword>
<protein>
    <recommendedName>
        <fullName evidence="3">Transposase</fullName>
    </recommendedName>
</protein>
<dbReference type="Proteomes" id="UP001565471">
    <property type="component" value="Unassembled WGS sequence"/>
</dbReference>
<proteinExistence type="predicted"/>
<organism evidence="1 2">
    <name type="scientific">Bradyrhizobium elkanii</name>
    <dbReference type="NCBI Taxonomy" id="29448"/>
    <lineage>
        <taxon>Bacteria</taxon>
        <taxon>Pseudomonadati</taxon>
        <taxon>Pseudomonadota</taxon>
        <taxon>Alphaproteobacteria</taxon>
        <taxon>Hyphomicrobiales</taxon>
        <taxon>Nitrobacteraceae</taxon>
        <taxon>Bradyrhizobium</taxon>
    </lineage>
</organism>
<gene>
    <name evidence="1" type="ORF">ABIF29_003875</name>
</gene>
<sequence>MEEKTGACCRAKALRQGLREKPAIIQIYRRHAD</sequence>
<evidence type="ECO:0000313" key="1">
    <source>
        <dbReference type="EMBL" id="MEY9317076.1"/>
    </source>
</evidence>
<reference evidence="1 2" key="1">
    <citation type="submission" date="2024-07" db="EMBL/GenBank/DDBJ databases">
        <title>Genomic Encyclopedia of Type Strains, Phase V (KMG-V): Genome sequencing to study the core and pangenomes of soil and plant-associated prokaryotes.</title>
        <authorList>
            <person name="Whitman W."/>
        </authorList>
    </citation>
    <scope>NUCLEOTIDE SEQUENCE [LARGE SCALE GENOMIC DNA]</scope>
    <source>
        <strain evidence="1 2">USDA 415</strain>
    </source>
</reference>
<accession>A0ABV4F196</accession>